<evidence type="ECO:0000313" key="2">
    <source>
        <dbReference type="Proteomes" id="UP001519654"/>
    </source>
</evidence>
<dbReference type="Pfam" id="PF07070">
    <property type="entry name" value="Spo0M"/>
    <property type="match status" value="1"/>
</dbReference>
<dbReference type="PANTHER" id="PTHR40053:SF1">
    <property type="entry name" value="SPORULATION-CONTROL PROTEIN SPO0M"/>
    <property type="match status" value="1"/>
</dbReference>
<dbReference type="EMBL" id="JAHKKG010000001">
    <property type="protein sequence ID" value="MBU2662296.1"/>
    <property type="molecule type" value="Genomic_DNA"/>
</dbReference>
<comment type="caution">
    <text evidence="1">The sequence shown here is derived from an EMBL/GenBank/DDBJ whole genome shotgun (WGS) entry which is preliminary data.</text>
</comment>
<dbReference type="PANTHER" id="PTHR40053">
    <property type="entry name" value="SPORULATION-CONTROL PROTEIN SPO0M"/>
    <property type="match status" value="1"/>
</dbReference>
<reference evidence="1 2" key="1">
    <citation type="submission" date="2021-06" db="EMBL/GenBank/DDBJ databases">
        <title>Actinoplanes lichenicola sp. nov., and Actinoplanes ovalisporus sp. nov., isolated from lichen in Thailand.</title>
        <authorList>
            <person name="Saeng-In P."/>
            <person name="Kanchanasin P."/>
            <person name="Yuki M."/>
            <person name="Kudo T."/>
            <person name="Ohkuma M."/>
            <person name="Phongsopitanun W."/>
            <person name="Tanasupawat S."/>
        </authorList>
    </citation>
    <scope>NUCLEOTIDE SEQUENCE [LARGE SCALE GENOMIC DNA]</scope>
    <source>
        <strain evidence="1 2">NBRC 110975</strain>
    </source>
</reference>
<accession>A0ABS5YG40</accession>
<dbReference type="InterPro" id="IPR009776">
    <property type="entry name" value="Spore_0_M"/>
</dbReference>
<gene>
    <name evidence="1" type="ORF">KOI35_02120</name>
</gene>
<protein>
    <submittedName>
        <fullName evidence="1">Sporulation protein</fullName>
    </submittedName>
</protein>
<dbReference type="Proteomes" id="UP001519654">
    <property type="component" value="Unassembled WGS sequence"/>
</dbReference>
<sequence length="393" mass="41240">MVFKKMMRAFGVGGPTVDTVLANPNVRPGQPLEGQVRIAGGDHDVTIEGIVLGLVSRVDSEHGENLVEFYRLPVSGTFQLRKGENRDIPFQFPIPWETPVTDVYGQRLHGMTMGLRTELSVAKAVDKGDLDHVSVHPLPAQERILDAFARLGFRFKKADLERGAIYGVNMTLPFYQEIEFYPPPQFAGAINEVELTFIADPQGVEVVLEFDKRGGFLQPGHDSYGRFRVNHADVDTTDWAAVVDGWVSEAAGRYQGMRAAGGFPGGHGAPGYPAPGHGAPGYPAPGHGAPGYPAPGHGAPGYPAPGYGAPGYGAPAPGYGAAAYGAPGYGQPGYGHQGHHGHYRGHGHGRGGGMGMGGVAMGVAGGVVGGMILGEAMDGMFEGDDEDGGGDEE</sequence>
<name>A0ABS5YG40_9ACTN</name>
<organism evidence="1 2">
    <name type="scientific">Paractinoplanes bogorensis</name>
    <dbReference type="NCBI Taxonomy" id="1610840"/>
    <lineage>
        <taxon>Bacteria</taxon>
        <taxon>Bacillati</taxon>
        <taxon>Actinomycetota</taxon>
        <taxon>Actinomycetes</taxon>
        <taxon>Micromonosporales</taxon>
        <taxon>Micromonosporaceae</taxon>
        <taxon>Paractinoplanes</taxon>
    </lineage>
</organism>
<dbReference type="RefSeq" id="WP_215784267.1">
    <property type="nucleotide sequence ID" value="NZ_JAHKKG010000001.1"/>
</dbReference>
<keyword evidence="2" id="KW-1185">Reference proteome</keyword>
<evidence type="ECO:0000313" key="1">
    <source>
        <dbReference type="EMBL" id="MBU2662296.1"/>
    </source>
</evidence>
<proteinExistence type="predicted"/>